<dbReference type="AlphaFoldDB" id="E9T2U1"/>
<evidence type="ECO:0000313" key="2">
    <source>
        <dbReference type="EMBL" id="EGD23165.1"/>
    </source>
</evidence>
<organism evidence="2 3">
    <name type="scientific">Prescottella equi ATCC 33707</name>
    <dbReference type="NCBI Taxonomy" id="525370"/>
    <lineage>
        <taxon>Bacteria</taxon>
        <taxon>Bacillati</taxon>
        <taxon>Actinomycetota</taxon>
        <taxon>Actinomycetes</taxon>
        <taxon>Mycobacteriales</taxon>
        <taxon>Nocardiaceae</taxon>
        <taxon>Prescottella</taxon>
    </lineage>
</organism>
<evidence type="ECO:0000256" key="1">
    <source>
        <dbReference type="SAM" id="MobiDB-lite"/>
    </source>
</evidence>
<accession>E9T2U1</accession>
<dbReference type="EMBL" id="ADNW02000013">
    <property type="protein sequence ID" value="EGD23165.1"/>
    <property type="molecule type" value="Genomic_DNA"/>
</dbReference>
<reference evidence="2" key="1">
    <citation type="submission" date="2011-01" db="EMBL/GenBank/DDBJ databases">
        <authorList>
            <person name="Muzny D."/>
            <person name="Qin X."/>
            <person name="Buhay C."/>
            <person name="Dugan-Rocha S."/>
            <person name="Ding Y."/>
            <person name="Chen G."/>
            <person name="Hawes A."/>
            <person name="Holder M."/>
            <person name="Jhangiani S."/>
            <person name="Johnson A."/>
            <person name="Khan Z."/>
            <person name="Li Z."/>
            <person name="Liu W."/>
            <person name="Liu X."/>
            <person name="Perez L."/>
            <person name="Shen H."/>
            <person name="Wang Q."/>
            <person name="Watt J."/>
            <person name="Xi L."/>
            <person name="Xin Y."/>
            <person name="Zhou J."/>
            <person name="Deng J."/>
            <person name="Jiang H."/>
            <person name="Liu Y."/>
            <person name="Qu J."/>
            <person name="Song X.-Z."/>
            <person name="Zhang L."/>
            <person name="Villasana D."/>
            <person name="Johnson A."/>
            <person name="Liu J."/>
            <person name="Liyanage D."/>
            <person name="Lorensuhewa L."/>
            <person name="Robinson T."/>
            <person name="Song A."/>
            <person name="Song B.-B."/>
            <person name="Dinh H."/>
            <person name="Thornton R."/>
            <person name="Coyle M."/>
            <person name="Francisco L."/>
            <person name="Jackson L."/>
            <person name="Javaid M."/>
            <person name="Korchina V."/>
            <person name="Kovar C."/>
            <person name="Mata R."/>
            <person name="Mathew T."/>
            <person name="Ngo R."/>
            <person name="Nguyen L."/>
            <person name="Nguyen N."/>
            <person name="Okwuonu G."/>
            <person name="Ongeri F."/>
            <person name="Pham C."/>
            <person name="Simmons D."/>
            <person name="Wilczek-Boney K."/>
            <person name="Hale W."/>
            <person name="Jakkamsetti A."/>
            <person name="Pham P."/>
            <person name="Ruth R."/>
            <person name="San Lucas F."/>
            <person name="Warren J."/>
            <person name="Zhang J."/>
            <person name="Zhao Z."/>
            <person name="Zhou C."/>
            <person name="Zhu D."/>
            <person name="Lee S."/>
            <person name="Bess C."/>
            <person name="Blankenburg K."/>
            <person name="Forbes L."/>
            <person name="Fu Q."/>
            <person name="Gubbala S."/>
            <person name="Hirani K."/>
            <person name="Jayaseelan J.C."/>
            <person name="Lara F."/>
            <person name="Munidasa M."/>
            <person name="Palculict T."/>
            <person name="Patil S."/>
            <person name="Pu L.-L."/>
            <person name="Saada N."/>
            <person name="Tang L."/>
            <person name="Weissenberger G."/>
            <person name="Zhu Y."/>
            <person name="Hemphill L."/>
            <person name="Shang Y."/>
            <person name="Youmans B."/>
            <person name="Ayvaz T."/>
            <person name="Ross M."/>
            <person name="Santibanez J."/>
            <person name="Aqrawi P."/>
            <person name="Gross S."/>
            <person name="Joshi V."/>
            <person name="Fowler G."/>
            <person name="Nazareth L."/>
            <person name="Reid J."/>
            <person name="Worley K."/>
            <person name="Petrosino J."/>
            <person name="Highlander S."/>
            <person name="Gibbs R."/>
        </authorList>
    </citation>
    <scope>NUCLEOTIDE SEQUENCE [LARGE SCALE GENOMIC DNA]</scope>
    <source>
        <strain evidence="2">ATCC 33707</strain>
    </source>
</reference>
<dbReference type="Proteomes" id="UP000004245">
    <property type="component" value="Unassembled WGS sequence"/>
</dbReference>
<keyword evidence="3" id="KW-1185">Reference proteome</keyword>
<feature type="region of interest" description="Disordered" evidence="1">
    <location>
        <begin position="1"/>
        <end position="24"/>
    </location>
</feature>
<name>E9T2U1_RHOHA</name>
<comment type="caution">
    <text evidence="2">The sequence shown here is derived from an EMBL/GenBank/DDBJ whole genome shotgun (WGS) entry which is preliminary data.</text>
</comment>
<feature type="region of interest" description="Disordered" evidence="1">
    <location>
        <begin position="48"/>
        <end position="94"/>
    </location>
</feature>
<protein>
    <submittedName>
        <fullName evidence="2">Uncharacterized protein</fullName>
    </submittedName>
</protein>
<evidence type="ECO:0000313" key="3">
    <source>
        <dbReference type="Proteomes" id="UP000004245"/>
    </source>
</evidence>
<feature type="compositionally biased region" description="Low complexity" evidence="1">
    <location>
        <begin position="62"/>
        <end position="71"/>
    </location>
</feature>
<proteinExistence type="predicted"/>
<dbReference type="HOGENOM" id="CLU_2384207_0_0_11"/>
<sequence length="94" mass="10407">MRGRVHDCVGGSGGSGHEGRRTRRDRCIHLNQVPEPEGNCREARRAKARKQLKGGRIRTNPAALRAGVLRGVGRRRRSVRRQPNPVRGPGATVR</sequence>
<gene>
    <name evidence="2" type="ORF">HMPREF0724_12982</name>
</gene>